<organism evidence="1 2">
    <name type="scientific">Acaulospora colombiana</name>
    <dbReference type="NCBI Taxonomy" id="27376"/>
    <lineage>
        <taxon>Eukaryota</taxon>
        <taxon>Fungi</taxon>
        <taxon>Fungi incertae sedis</taxon>
        <taxon>Mucoromycota</taxon>
        <taxon>Glomeromycotina</taxon>
        <taxon>Glomeromycetes</taxon>
        <taxon>Diversisporales</taxon>
        <taxon>Acaulosporaceae</taxon>
        <taxon>Acaulospora</taxon>
    </lineage>
</organism>
<evidence type="ECO:0000313" key="2">
    <source>
        <dbReference type="Proteomes" id="UP000789525"/>
    </source>
</evidence>
<proteinExistence type="predicted"/>
<dbReference type="EMBL" id="CAJVPT010014403">
    <property type="protein sequence ID" value="CAG8603821.1"/>
    <property type="molecule type" value="Genomic_DNA"/>
</dbReference>
<comment type="caution">
    <text evidence="1">The sequence shown here is derived from an EMBL/GenBank/DDBJ whole genome shotgun (WGS) entry which is preliminary data.</text>
</comment>
<sequence>MGAGYFAAQGPLDTSMILRVASELFNGQTRVHATGDDPAAHPGSYGGRTQTQKGSNPKRRPSVFEPFASRQDWKDGQASAEEAQKYVKQVVDNAQKVYKDGSTFLDLIFGRSSTGSDGKDKSDSDGRKTRSQTREPRRARA</sequence>
<accession>A0ACA9MPF8</accession>
<dbReference type="Proteomes" id="UP000789525">
    <property type="component" value="Unassembled WGS sequence"/>
</dbReference>
<gene>
    <name evidence="1" type="ORF">ACOLOM_LOCUS6772</name>
</gene>
<keyword evidence="2" id="KW-1185">Reference proteome</keyword>
<evidence type="ECO:0000313" key="1">
    <source>
        <dbReference type="EMBL" id="CAG8603821.1"/>
    </source>
</evidence>
<protein>
    <submittedName>
        <fullName evidence="1">10228_t:CDS:1</fullName>
    </submittedName>
</protein>
<name>A0ACA9MPF8_9GLOM</name>
<reference evidence="1" key="1">
    <citation type="submission" date="2021-06" db="EMBL/GenBank/DDBJ databases">
        <authorList>
            <person name="Kallberg Y."/>
            <person name="Tangrot J."/>
            <person name="Rosling A."/>
        </authorList>
    </citation>
    <scope>NUCLEOTIDE SEQUENCE</scope>
    <source>
        <strain evidence="1">CL356</strain>
    </source>
</reference>